<dbReference type="Pfam" id="PF00126">
    <property type="entry name" value="HTH_1"/>
    <property type="match status" value="1"/>
</dbReference>
<dbReference type="RefSeq" id="WP_182944006.1">
    <property type="nucleotide sequence ID" value="NZ_JABEQH010000016.1"/>
</dbReference>
<evidence type="ECO:0000256" key="3">
    <source>
        <dbReference type="ARBA" id="ARBA00023125"/>
    </source>
</evidence>
<dbReference type="AlphaFoldDB" id="A0A7W4J8H6"/>
<evidence type="ECO:0000256" key="4">
    <source>
        <dbReference type="ARBA" id="ARBA00023163"/>
    </source>
</evidence>
<dbReference type="GO" id="GO:0003677">
    <property type="term" value="F:DNA binding"/>
    <property type="evidence" value="ECO:0007669"/>
    <property type="project" value="UniProtKB-KW"/>
</dbReference>
<dbReference type="NCBIfam" id="NF009888">
    <property type="entry name" value="PRK13348.1"/>
    <property type="match status" value="1"/>
</dbReference>
<keyword evidence="3" id="KW-0238">DNA-binding</keyword>
<dbReference type="EMBL" id="JABEQH010000016">
    <property type="protein sequence ID" value="MBB2176656.1"/>
    <property type="molecule type" value="Genomic_DNA"/>
</dbReference>
<dbReference type="PANTHER" id="PTHR30579">
    <property type="entry name" value="TRANSCRIPTIONAL REGULATOR"/>
    <property type="match status" value="1"/>
</dbReference>
<dbReference type="InterPro" id="IPR005119">
    <property type="entry name" value="LysR_subst-bd"/>
</dbReference>
<reference evidence="6 7" key="1">
    <citation type="submission" date="2020-04" db="EMBL/GenBank/DDBJ databases">
        <title>Description of novel Gluconacetobacter.</title>
        <authorList>
            <person name="Sombolestani A."/>
        </authorList>
    </citation>
    <scope>NUCLEOTIDE SEQUENCE [LARGE SCALE GENOMIC DNA]</scope>
    <source>
        <strain evidence="6 7">LMG 21312</strain>
    </source>
</reference>
<dbReference type="Gene3D" id="1.10.10.10">
    <property type="entry name" value="Winged helix-like DNA-binding domain superfamily/Winged helix DNA-binding domain"/>
    <property type="match status" value="1"/>
</dbReference>
<dbReference type="PROSITE" id="PS50931">
    <property type="entry name" value="HTH_LYSR"/>
    <property type="match status" value="1"/>
</dbReference>
<dbReference type="InterPro" id="IPR036388">
    <property type="entry name" value="WH-like_DNA-bd_sf"/>
</dbReference>
<dbReference type="InterPro" id="IPR000847">
    <property type="entry name" value="LysR_HTH_N"/>
</dbReference>
<comment type="caution">
    <text evidence="6">The sequence shown here is derived from an EMBL/GenBank/DDBJ whole genome shotgun (WGS) entry which is preliminary data.</text>
</comment>
<proteinExistence type="inferred from homology"/>
<evidence type="ECO:0000256" key="1">
    <source>
        <dbReference type="ARBA" id="ARBA00009437"/>
    </source>
</evidence>
<name>A0A7W4J8H6_9PROT</name>
<keyword evidence="7" id="KW-1185">Reference proteome</keyword>
<dbReference type="Gene3D" id="3.40.190.290">
    <property type="match status" value="1"/>
</dbReference>
<evidence type="ECO:0000313" key="6">
    <source>
        <dbReference type="EMBL" id="MBB2176656.1"/>
    </source>
</evidence>
<keyword evidence="2" id="KW-0805">Transcription regulation</keyword>
<sequence length="301" mass="32148">MLDYASLAAVASVVREGSFERAAGALGVTPSAISQRVRALEDRLGTILIVRGQPCTATPIGARLCAHFERVHLLEGEMIAALPVLATGQATDTGPPTVRIAVNADSLGAWLLPAIAAFARRGDVLVDLVIDDEGHTAERLRSGEVLAAVTTDAAPVQGCRTIALGALRYVAVASPAFMRQWFAGGVDAATLARAPILRFDRRDMLQARWARTITGAELTAPTHWLPSSHGFLDASIAGLGWSVNPLLMAEPYLSTGQLVELAPRHYLHVPLYWQQVRIGTRLLGKLTREVEAAAQRSLVSV</sequence>
<comment type="similarity">
    <text evidence="1">Belongs to the LysR transcriptional regulatory family.</text>
</comment>
<gene>
    <name evidence="6" type="ORF">HLH21_12090</name>
</gene>
<dbReference type="InterPro" id="IPR050176">
    <property type="entry name" value="LTTR"/>
</dbReference>
<evidence type="ECO:0000256" key="2">
    <source>
        <dbReference type="ARBA" id="ARBA00023015"/>
    </source>
</evidence>
<feature type="domain" description="HTH lysR-type" evidence="5">
    <location>
        <begin position="2"/>
        <end position="58"/>
    </location>
</feature>
<dbReference type="SUPFAM" id="SSF53850">
    <property type="entry name" value="Periplasmic binding protein-like II"/>
    <property type="match status" value="1"/>
</dbReference>
<dbReference type="InterPro" id="IPR036390">
    <property type="entry name" value="WH_DNA-bd_sf"/>
</dbReference>
<dbReference type="Proteomes" id="UP000561066">
    <property type="component" value="Unassembled WGS sequence"/>
</dbReference>
<protein>
    <submittedName>
        <fullName evidence="6">LysR family transcriptional regulator ArgP</fullName>
    </submittedName>
</protein>
<organism evidence="6 7">
    <name type="scientific">Gluconacetobacter johannae</name>
    <dbReference type="NCBI Taxonomy" id="112140"/>
    <lineage>
        <taxon>Bacteria</taxon>
        <taxon>Pseudomonadati</taxon>
        <taxon>Pseudomonadota</taxon>
        <taxon>Alphaproteobacteria</taxon>
        <taxon>Acetobacterales</taxon>
        <taxon>Acetobacteraceae</taxon>
        <taxon>Gluconacetobacter</taxon>
    </lineage>
</organism>
<dbReference type="Pfam" id="PF03466">
    <property type="entry name" value="LysR_substrate"/>
    <property type="match status" value="1"/>
</dbReference>
<evidence type="ECO:0000313" key="7">
    <source>
        <dbReference type="Proteomes" id="UP000561066"/>
    </source>
</evidence>
<dbReference type="GO" id="GO:0003700">
    <property type="term" value="F:DNA-binding transcription factor activity"/>
    <property type="evidence" value="ECO:0007669"/>
    <property type="project" value="InterPro"/>
</dbReference>
<dbReference type="NCBIfam" id="NF002964">
    <property type="entry name" value="PRK03635.1"/>
    <property type="match status" value="1"/>
</dbReference>
<dbReference type="InterPro" id="IPR017685">
    <property type="entry name" value="ArgP"/>
</dbReference>
<dbReference type="SUPFAM" id="SSF46785">
    <property type="entry name" value="Winged helix' DNA-binding domain"/>
    <property type="match status" value="1"/>
</dbReference>
<accession>A0A7W4J8H6</accession>
<dbReference type="PANTHER" id="PTHR30579:SF2">
    <property type="entry name" value="HTH-TYPE TRANSCRIPTIONAL REGULATOR ARGP"/>
    <property type="match status" value="1"/>
</dbReference>
<evidence type="ECO:0000259" key="5">
    <source>
        <dbReference type="PROSITE" id="PS50931"/>
    </source>
</evidence>
<keyword evidence="4" id="KW-0804">Transcription</keyword>
<dbReference type="NCBIfam" id="TIGR03298">
    <property type="entry name" value="argP"/>
    <property type="match status" value="1"/>
</dbReference>